<dbReference type="AlphaFoldDB" id="A0AAE9YIG2"/>
<dbReference type="RefSeq" id="WP_044834530.1">
    <property type="nucleotide sequence ID" value="NZ_CP059735.1"/>
</dbReference>
<evidence type="ECO:0000256" key="2">
    <source>
        <dbReference type="ARBA" id="ARBA00022485"/>
    </source>
</evidence>
<reference evidence="4 5" key="1">
    <citation type="journal article" date="2015" name="Genome Announc.">
        <title>Draft Genome Sequences of Marine Isolates of Thalassomonas viridans and Thalassomonas actiniarum.</title>
        <authorList>
            <person name="Olonade I."/>
            <person name="van Zyl L.J."/>
            <person name="Trindade M."/>
        </authorList>
    </citation>
    <scope>NUCLEOTIDE SEQUENCE [LARGE SCALE GENOMIC DNA]</scope>
    <source>
        <strain evidence="4 5">A5K-106</strain>
    </source>
</reference>
<name>A0AAE9YIG2_9GAMM</name>
<dbReference type="GO" id="GO:0051539">
    <property type="term" value="F:4 iron, 4 sulfur cluster binding"/>
    <property type="evidence" value="ECO:0007669"/>
    <property type="project" value="UniProtKB-KW"/>
</dbReference>
<dbReference type="InterPro" id="IPR010722">
    <property type="entry name" value="BATS_dom"/>
</dbReference>
<keyword evidence="2" id="KW-0479">Metal-binding</keyword>
<dbReference type="Gene3D" id="3.20.20.70">
    <property type="entry name" value="Aldolase class I"/>
    <property type="match status" value="1"/>
</dbReference>
<evidence type="ECO:0000256" key="1">
    <source>
        <dbReference type="ARBA" id="ARBA00001966"/>
    </source>
</evidence>
<dbReference type="Pfam" id="PF06968">
    <property type="entry name" value="BATS"/>
    <property type="match status" value="1"/>
</dbReference>
<keyword evidence="2" id="KW-0004">4Fe-4S</keyword>
<reference evidence="4 5" key="2">
    <citation type="journal article" date="2022" name="Mar. Drugs">
        <title>Bioassay-Guided Fractionation Leads to the Detection of Cholic Acid Generated by the Rare Thalassomonas sp.</title>
        <authorList>
            <person name="Pheiffer F."/>
            <person name="Schneider Y.K."/>
            <person name="Hansen E.H."/>
            <person name="Andersen J.H."/>
            <person name="Isaksson J."/>
            <person name="Busche T."/>
            <person name="R C."/>
            <person name="Kalinowski J."/>
            <person name="Zyl L.V."/>
            <person name="Trindade M."/>
        </authorList>
    </citation>
    <scope>NUCLEOTIDE SEQUENCE [LARGE SCALE GENOMIC DNA]</scope>
    <source>
        <strain evidence="4 5">A5K-106</strain>
    </source>
</reference>
<keyword evidence="2" id="KW-0408">Iron</keyword>
<gene>
    <name evidence="4" type="ORF">SG35_014440</name>
</gene>
<keyword evidence="5" id="KW-1185">Reference proteome</keyword>
<dbReference type="InterPro" id="IPR013785">
    <property type="entry name" value="Aldolase_TIM"/>
</dbReference>
<protein>
    <recommendedName>
        <fullName evidence="3">Biotin and thiamin synthesis-associated domain-containing protein</fullName>
    </recommendedName>
</protein>
<dbReference type="Proteomes" id="UP000032568">
    <property type="component" value="Chromosome"/>
</dbReference>
<organism evidence="4 5">
    <name type="scientific">Thalassomonas actiniarum</name>
    <dbReference type="NCBI Taxonomy" id="485447"/>
    <lineage>
        <taxon>Bacteria</taxon>
        <taxon>Pseudomonadati</taxon>
        <taxon>Pseudomonadota</taxon>
        <taxon>Gammaproteobacteria</taxon>
        <taxon>Alteromonadales</taxon>
        <taxon>Colwelliaceae</taxon>
        <taxon>Thalassomonas</taxon>
    </lineage>
</organism>
<dbReference type="InterPro" id="IPR058240">
    <property type="entry name" value="rSAM_sf"/>
</dbReference>
<dbReference type="SMART" id="SM00876">
    <property type="entry name" value="BATS"/>
    <property type="match status" value="1"/>
</dbReference>
<evidence type="ECO:0000313" key="4">
    <source>
        <dbReference type="EMBL" id="WDD96582.1"/>
    </source>
</evidence>
<dbReference type="CDD" id="cd01335">
    <property type="entry name" value="Radical_SAM"/>
    <property type="match status" value="1"/>
</dbReference>
<comment type="cofactor">
    <cofactor evidence="1">
        <name>[4Fe-4S] cluster</name>
        <dbReference type="ChEBI" id="CHEBI:49883"/>
    </cofactor>
</comment>
<keyword evidence="2" id="KW-0411">Iron-sulfur</keyword>
<dbReference type="PANTHER" id="PTHR43583">
    <property type="entry name" value="2-IMINOACETATE SYNTHASE"/>
    <property type="match status" value="1"/>
</dbReference>
<feature type="domain" description="Biotin and thiamin synthesis-associated" evidence="3">
    <location>
        <begin position="271"/>
        <end position="376"/>
    </location>
</feature>
<accession>A0AAE9YIG2</accession>
<sequence length="396" mass="44597">MSFYTDVLNYEKVKTLAADIDHIDLSTTKIIKDPDVAAATALSIYNNNDISTEALIEAGKRRKKAYRKNNIIGFVPIYLTNHCDGECKMCGMRKNNDSLVRQFSTPSMIDEQLKFLYEQQHMRGVAFLTGEYNDGFARSANAFIVGYALRRALDFGFKTVYMNIGSLQPEYMEIIADFIKPEDRHRVAMCVNQETYNETMYTRFMAQEGDAFKANFKNRIDSHDSWSKMGFVSHQIGSLLGVNKDVGEEVAGLIAHAKYLMSTTAKTVFFSLPRLNPALGTSNKKLVQDDALVRVIATLAFVAPESAVMMTTRETRELQDQVMPLLGCLAPGTPEVGGYLNDPEMMPNNEKVAQFRISDTRMPRDTFERVEANTEFNILDFVSENNRAETGLVANH</sequence>
<dbReference type="PANTHER" id="PTHR43583:SF1">
    <property type="entry name" value="2-IMINOACETATE SYNTHASE"/>
    <property type="match status" value="1"/>
</dbReference>
<dbReference type="SUPFAM" id="SSF102114">
    <property type="entry name" value="Radical SAM enzymes"/>
    <property type="match status" value="1"/>
</dbReference>
<evidence type="ECO:0000313" key="5">
    <source>
        <dbReference type="Proteomes" id="UP000032568"/>
    </source>
</evidence>
<dbReference type="KEGG" id="tact:SG35_014440"/>
<dbReference type="EMBL" id="CP059735">
    <property type="protein sequence ID" value="WDD96582.1"/>
    <property type="molecule type" value="Genomic_DNA"/>
</dbReference>
<proteinExistence type="predicted"/>
<dbReference type="InterPro" id="IPR034428">
    <property type="entry name" value="ThiH/NoCL/HydG-like"/>
</dbReference>
<evidence type="ECO:0000259" key="3">
    <source>
        <dbReference type="SMART" id="SM00876"/>
    </source>
</evidence>